<dbReference type="Gene3D" id="2.10.90.10">
    <property type="entry name" value="Cystine-knot cytokines"/>
    <property type="match status" value="1"/>
</dbReference>
<proteinExistence type="predicted"/>
<accession>A0A834CA50</accession>
<name>A0A834CA50_ORYME</name>
<evidence type="ECO:0000313" key="1">
    <source>
        <dbReference type="EMBL" id="KAF6725359.1"/>
    </source>
</evidence>
<gene>
    <name evidence="1" type="ORF">FQA47_011509</name>
</gene>
<dbReference type="SUPFAM" id="SSF57501">
    <property type="entry name" value="Cystine-knot cytokines"/>
    <property type="match status" value="1"/>
</dbReference>
<sequence>MADCDPVDGRKPKVIPQAVCGKCIQEDMISKPIYVQISVVYESQNPNVQGCCRCNMDVAVGCTCVNKQH</sequence>
<protein>
    <submittedName>
        <fullName evidence="1">Uncharacterized protein</fullName>
    </submittedName>
</protein>
<evidence type="ECO:0000313" key="2">
    <source>
        <dbReference type="Proteomes" id="UP000646548"/>
    </source>
</evidence>
<reference evidence="1" key="1">
    <citation type="journal article" name="BMC Genomics">
        <title>Long-read sequencing and de novo genome assembly of marine medaka (Oryzias melastigma).</title>
        <authorList>
            <person name="Liang P."/>
            <person name="Saqib H.S.A."/>
            <person name="Ni X."/>
            <person name="Shen Y."/>
        </authorList>
    </citation>
    <scope>NUCLEOTIDE SEQUENCE</scope>
    <source>
        <strain evidence="1">Bigg-433</strain>
    </source>
</reference>
<comment type="caution">
    <text evidence="1">The sequence shown here is derived from an EMBL/GenBank/DDBJ whole genome shotgun (WGS) entry which is preliminary data.</text>
</comment>
<dbReference type="EMBL" id="WKFB01000363">
    <property type="protein sequence ID" value="KAF6725359.1"/>
    <property type="molecule type" value="Genomic_DNA"/>
</dbReference>
<dbReference type="AlphaFoldDB" id="A0A834CA50"/>
<dbReference type="InterPro" id="IPR029034">
    <property type="entry name" value="Cystine-knot_cytokine"/>
</dbReference>
<dbReference type="Proteomes" id="UP000646548">
    <property type="component" value="Unassembled WGS sequence"/>
</dbReference>
<organism evidence="1 2">
    <name type="scientific">Oryzias melastigma</name>
    <name type="common">Marine medaka</name>
    <dbReference type="NCBI Taxonomy" id="30732"/>
    <lineage>
        <taxon>Eukaryota</taxon>
        <taxon>Metazoa</taxon>
        <taxon>Chordata</taxon>
        <taxon>Craniata</taxon>
        <taxon>Vertebrata</taxon>
        <taxon>Euteleostomi</taxon>
        <taxon>Actinopterygii</taxon>
        <taxon>Neopterygii</taxon>
        <taxon>Teleostei</taxon>
        <taxon>Neoteleostei</taxon>
        <taxon>Acanthomorphata</taxon>
        <taxon>Ovalentaria</taxon>
        <taxon>Atherinomorphae</taxon>
        <taxon>Beloniformes</taxon>
        <taxon>Adrianichthyidae</taxon>
        <taxon>Oryziinae</taxon>
        <taxon>Oryzias</taxon>
    </lineage>
</organism>